<dbReference type="GO" id="GO:0043525">
    <property type="term" value="P:positive regulation of neuron apoptotic process"/>
    <property type="evidence" value="ECO:0007669"/>
    <property type="project" value="TreeGrafter"/>
</dbReference>
<dbReference type="eggNOG" id="KOG3573">
    <property type="taxonomic scope" value="Eukaryota"/>
</dbReference>
<evidence type="ECO:0008006" key="7">
    <source>
        <dbReference type="Google" id="ProtNLM"/>
    </source>
</evidence>
<reference evidence="5" key="3">
    <citation type="submission" date="2025-09" db="UniProtKB">
        <authorList>
            <consortium name="Ensembl"/>
        </authorList>
    </citation>
    <scope>IDENTIFICATION</scope>
</reference>
<dbReference type="SUPFAM" id="SSF52129">
    <property type="entry name" value="Caspase-like"/>
    <property type="match status" value="1"/>
</dbReference>
<dbReference type="OMA" id="MANQCNT"/>
<dbReference type="InterPro" id="IPR002398">
    <property type="entry name" value="Pept_C14"/>
</dbReference>
<reference evidence="5" key="2">
    <citation type="submission" date="2025-08" db="UniProtKB">
        <authorList>
            <consortium name="Ensembl"/>
        </authorList>
    </citation>
    <scope>IDENTIFICATION</scope>
</reference>
<reference evidence="6" key="1">
    <citation type="submission" date="2003-08" db="EMBL/GenBank/DDBJ databases">
        <authorList>
            <person name="Birren B."/>
            <person name="Nusbaum C."/>
            <person name="Abebe A."/>
            <person name="Abouelleil A."/>
            <person name="Adekoya E."/>
            <person name="Ait-zahra M."/>
            <person name="Allen N."/>
            <person name="Allen T."/>
            <person name="An P."/>
            <person name="Anderson M."/>
            <person name="Anderson S."/>
            <person name="Arachchi H."/>
            <person name="Armbruster J."/>
            <person name="Bachantsang P."/>
            <person name="Baldwin J."/>
            <person name="Barry A."/>
            <person name="Bayul T."/>
            <person name="Blitshsteyn B."/>
            <person name="Bloom T."/>
            <person name="Blye J."/>
            <person name="Boguslavskiy L."/>
            <person name="Borowsky M."/>
            <person name="Boukhgalter B."/>
            <person name="Brunache A."/>
            <person name="Butler J."/>
            <person name="Calixte N."/>
            <person name="Calvo S."/>
            <person name="Camarata J."/>
            <person name="Campo K."/>
            <person name="Chang J."/>
            <person name="Cheshatsang Y."/>
            <person name="Citroen M."/>
            <person name="Collymore A."/>
            <person name="Considine T."/>
            <person name="Cook A."/>
            <person name="Cooke P."/>
            <person name="Corum B."/>
            <person name="Cuomo C."/>
            <person name="David R."/>
            <person name="Dawoe T."/>
            <person name="Degray S."/>
            <person name="Dodge S."/>
            <person name="Dooley K."/>
            <person name="Dorje P."/>
            <person name="Dorjee K."/>
            <person name="Dorris L."/>
            <person name="Duffey N."/>
            <person name="Dupes A."/>
            <person name="Elkins T."/>
            <person name="Engels R."/>
            <person name="Erickson J."/>
            <person name="Farina A."/>
            <person name="Faro S."/>
            <person name="Ferreira P."/>
            <person name="Fischer H."/>
            <person name="Fitzgerald M."/>
            <person name="Foley K."/>
            <person name="Gage D."/>
            <person name="Galagan J."/>
            <person name="Gearin G."/>
            <person name="Gnerre S."/>
            <person name="Gnirke A."/>
            <person name="Goyette A."/>
            <person name="Graham J."/>
            <person name="Grandbois E."/>
            <person name="Gyaltsen K."/>
            <person name="Hafez N."/>
            <person name="Hagopian D."/>
            <person name="Hagos B."/>
            <person name="Hall J."/>
            <person name="Hatcher B."/>
            <person name="Heller A."/>
            <person name="Higgins H."/>
            <person name="Honan T."/>
            <person name="Horn A."/>
            <person name="Houde N."/>
            <person name="Hughes L."/>
            <person name="Hulme W."/>
            <person name="Husby E."/>
            <person name="Iliev I."/>
            <person name="Jaffe D."/>
            <person name="Jones C."/>
            <person name="Kamal M."/>
            <person name="Kamat A."/>
            <person name="Kamvysselis M."/>
            <person name="Karlsson E."/>
            <person name="Kells C."/>
            <person name="Kieu A."/>
            <person name="Kisner P."/>
            <person name="Kodira C."/>
            <person name="Kulbokas E."/>
            <person name="Labutti K."/>
            <person name="Lama D."/>
            <person name="Landers T."/>
            <person name="Leger J."/>
            <person name="Levine S."/>
            <person name="Lewis D."/>
            <person name="Lewis T."/>
            <person name="Lindblad-toh K."/>
            <person name="Liu X."/>
            <person name="Lokyitsang T."/>
            <person name="Lokyitsang Y."/>
            <person name="Lucien O."/>
            <person name="Lui A."/>
            <person name="Ma L.J."/>
            <person name="Mabbitt R."/>
            <person name="Macdonald J."/>
            <person name="Maclean C."/>
            <person name="Major J."/>
            <person name="Manning J."/>
            <person name="Marabella R."/>
            <person name="Maru K."/>
            <person name="Matthews C."/>
            <person name="Mauceli E."/>
            <person name="Mccarthy M."/>
            <person name="Mcdonough S."/>
            <person name="Mcghee T."/>
            <person name="Meldrim J."/>
            <person name="Meneus L."/>
            <person name="Mesirov J."/>
            <person name="Mihalev A."/>
            <person name="Mihova T."/>
            <person name="Mikkelsen T."/>
            <person name="Mlenga V."/>
            <person name="Moru K."/>
            <person name="Mozes J."/>
            <person name="Mulrain L."/>
            <person name="Munson G."/>
            <person name="Naylor J."/>
            <person name="Newes C."/>
            <person name="Nguyen C."/>
            <person name="Nguyen N."/>
            <person name="Nguyen T."/>
            <person name="Nicol R."/>
            <person name="Nielsen C."/>
            <person name="Nizzari M."/>
            <person name="Norbu C."/>
            <person name="Norbu N."/>
            <person name="O'donnell P."/>
            <person name="Okoawo O."/>
            <person name="O'leary S."/>
            <person name="Omotosho B."/>
            <person name="O'neill K."/>
            <person name="Osman S."/>
            <person name="Parker S."/>
            <person name="Perrin D."/>
            <person name="Phunkhang P."/>
            <person name="Piqani B."/>
            <person name="Purcell S."/>
            <person name="Rachupka T."/>
            <person name="Ramasamy U."/>
            <person name="Rameau R."/>
            <person name="Ray V."/>
            <person name="Raymond C."/>
            <person name="Retta R."/>
            <person name="Richardson S."/>
            <person name="Rise C."/>
            <person name="Rodriguez J."/>
            <person name="Rogers J."/>
            <person name="Rogov P."/>
            <person name="Rutman M."/>
            <person name="Schupbach R."/>
            <person name="Seaman C."/>
            <person name="Settipalli S."/>
            <person name="Sharpe T."/>
            <person name="Sheridan J."/>
            <person name="Sherpa N."/>
            <person name="Shi J."/>
            <person name="Smirnov S."/>
            <person name="Smith C."/>
            <person name="Sougnez C."/>
            <person name="Spencer B."/>
            <person name="Stalker J."/>
            <person name="Stange-thomann N."/>
            <person name="Stavropoulos S."/>
            <person name="Stetson K."/>
            <person name="Stone C."/>
            <person name="Stone S."/>
            <person name="Stubbs M."/>
            <person name="Talamas J."/>
            <person name="Tchuinga P."/>
            <person name="Tenzing P."/>
            <person name="Tesfaye S."/>
            <person name="Theodore J."/>
            <person name="Thoulutsang Y."/>
            <person name="Topham K."/>
            <person name="Towey S."/>
            <person name="Tsamla T."/>
            <person name="Tsomo N."/>
            <person name="Vallee D."/>
            <person name="Vassiliev H."/>
            <person name="Venkataraman V."/>
            <person name="Vinson J."/>
            <person name="Vo A."/>
            <person name="Wade C."/>
            <person name="Wang S."/>
            <person name="Wangchuk T."/>
            <person name="Wangdi T."/>
            <person name="Whittaker C."/>
            <person name="Wilkinson J."/>
            <person name="Wu Y."/>
            <person name="Wyman D."/>
            <person name="Yadav S."/>
            <person name="Yang S."/>
            <person name="Yang X."/>
            <person name="Yeager S."/>
            <person name="Yee E."/>
            <person name="Young G."/>
            <person name="Zainoun J."/>
            <person name="Zembeck L."/>
            <person name="Zimmer A."/>
            <person name="Zody M."/>
            <person name="Lander E."/>
        </authorList>
    </citation>
    <scope>NUCLEOTIDE SEQUENCE [LARGE SCALE GENOMIC DNA]</scope>
</reference>
<evidence type="ECO:0000313" key="6">
    <source>
        <dbReference type="Proteomes" id="UP000007875"/>
    </source>
</evidence>
<dbReference type="GO" id="GO:0006508">
    <property type="term" value="P:proteolysis"/>
    <property type="evidence" value="ECO:0007669"/>
    <property type="project" value="InterPro"/>
</dbReference>
<evidence type="ECO:0000259" key="3">
    <source>
        <dbReference type="PROSITE" id="PS50207"/>
    </source>
</evidence>
<proteinExistence type="inferred from homology"/>
<dbReference type="Pfam" id="PF00656">
    <property type="entry name" value="Peptidase_C14"/>
    <property type="match status" value="1"/>
</dbReference>
<evidence type="ECO:0000259" key="4">
    <source>
        <dbReference type="PROSITE" id="PS50208"/>
    </source>
</evidence>
<dbReference type="AlphaFoldDB" id="H2ZH72"/>
<dbReference type="STRING" id="51511.ENSCSAVP00000016938"/>
<dbReference type="InterPro" id="IPR029030">
    <property type="entry name" value="Caspase-like_dom_sf"/>
</dbReference>
<feature type="domain" description="Caspase family p10" evidence="3">
    <location>
        <begin position="62"/>
        <end position="121"/>
    </location>
</feature>
<protein>
    <recommendedName>
        <fullName evidence="7">Caspase family p20 domain-containing protein</fullName>
    </recommendedName>
</protein>
<dbReference type="InterPro" id="IPR001309">
    <property type="entry name" value="Pept_C14_p20"/>
</dbReference>
<dbReference type="InParanoid" id="H2ZH72"/>
<dbReference type="PROSITE" id="PS01122">
    <property type="entry name" value="CASPASE_CYS"/>
    <property type="match status" value="1"/>
</dbReference>
<dbReference type="SMART" id="SM00115">
    <property type="entry name" value="CASc"/>
    <property type="match status" value="1"/>
</dbReference>
<dbReference type="Ensembl" id="ENSCSAVT00000017121.1">
    <property type="protein sequence ID" value="ENSCSAVP00000016938.1"/>
    <property type="gene ID" value="ENSCSAVG00000009963.1"/>
</dbReference>
<dbReference type="GeneTree" id="ENSGT00940000153232"/>
<dbReference type="HOGENOM" id="CLU_036904_2_2_1"/>
<accession>H2ZH72</accession>
<evidence type="ECO:0000313" key="5">
    <source>
        <dbReference type="Ensembl" id="ENSCSAVP00000016938.1"/>
    </source>
</evidence>
<dbReference type="GO" id="GO:0006915">
    <property type="term" value="P:apoptotic process"/>
    <property type="evidence" value="ECO:0007669"/>
    <property type="project" value="TreeGrafter"/>
</dbReference>
<evidence type="ECO:0000256" key="2">
    <source>
        <dbReference type="RuleBase" id="RU003971"/>
    </source>
</evidence>
<evidence type="ECO:0000256" key="1">
    <source>
        <dbReference type="ARBA" id="ARBA00010134"/>
    </source>
</evidence>
<keyword evidence="6" id="KW-1185">Reference proteome</keyword>
<dbReference type="Gene3D" id="3.40.50.1460">
    <property type="match status" value="1"/>
</dbReference>
<comment type="similarity">
    <text evidence="1 2">Belongs to the peptidase C14A family.</text>
</comment>
<dbReference type="GO" id="GO:0005737">
    <property type="term" value="C:cytoplasm"/>
    <property type="evidence" value="ECO:0007669"/>
    <property type="project" value="TreeGrafter"/>
</dbReference>
<sequence>MDLKDFMRPFGADRCPTLATKPKLFFIQACRGFKLASPVRVTNLQCDSLYQDTTDGGGPKEEVVTIPAEADFLIAQSTVKEYYSWRNKGNGSIFIQALCATLNIFGDQLEINQIMTRVNRM</sequence>
<feature type="domain" description="Caspase family p20" evidence="4">
    <location>
        <begin position="1"/>
        <end position="34"/>
    </location>
</feature>
<dbReference type="InterPro" id="IPR011600">
    <property type="entry name" value="Pept_C14_caspase"/>
</dbReference>
<dbReference type="GO" id="GO:0004197">
    <property type="term" value="F:cysteine-type endopeptidase activity"/>
    <property type="evidence" value="ECO:0007669"/>
    <property type="project" value="InterPro"/>
</dbReference>
<dbReference type="PROSITE" id="PS50207">
    <property type="entry name" value="CASPASE_P10"/>
    <property type="match status" value="1"/>
</dbReference>
<dbReference type="PANTHER" id="PTHR10454">
    <property type="entry name" value="CASPASE"/>
    <property type="match status" value="1"/>
</dbReference>
<name>H2ZH72_CIOSA</name>
<dbReference type="PROSITE" id="PS50208">
    <property type="entry name" value="CASPASE_P20"/>
    <property type="match status" value="1"/>
</dbReference>
<dbReference type="Proteomes" id="UP000007875">
    <property type="component" value="Unassembled WGS sequence"/>
</dbReference>
<dbReference type="InterPro" id="IPR033139">
    <property type="entry name" value="Caspase_cys_AS"/>
</dbReference>
<organism evidence="5 6">
    <name type="scientific">Ciona savignyi</name>
    <name type="common">Pacific transparent sea squirt</name>
    <dbReference type="NCBI Taxonomy" id="51511"/>
    <lineage>
        <taxon>Eukaryota</taxon>
        <taxon>Metazoa</taxon>
        <taxon>Chordata</taxon>
        <taxon>Tunicata</taxon>
        <taxon>Ascidiacea</taxon>
        <taxon>Phlebobranchia</taxon>
        <taxon>Cionidae</taxon>
        <taxon>Ciona</taxon>
    </lineage>
</organism>
<dbReference type="PRINTS" id="PR00376">
    <property type="entry name" value="IL1BCENZYME"/>
</dbReference>
<dbReference type="InterPro" id="IPR015917">
    <property type="entry name" value="Pept_C14A"/>
</dbReference>
<dbReference type="PANTHER" id="PTHR10454:SF31">
    <property type="entry name" value="CASPASE-7"/>
    <property type="match status" value="1"/>
</dbReference>
<dbReference type="InterPro" id="IPR002138">
    <property type="entry name" value="Pept_C14_p10"/>
</dbReference>